<organism evidence="4 5">
    <name type="scientific">Gouania willdenowi</name>
    <name type="common">Blunt-snouted clingfish</name>
    <name type="synonym">Lepadogaster willdenowi</name>
    <dbReference type="NCBI Taxonomy" id="441366"/>
    <lineage>
        <taxon>Eukaryota</taxon>
        <taxon>Metazoa</taxon>
        <taxon>Chordata</taxon>
        <taxon>Craniata</taxon>
        <taxon>Vertebrata</taxon>
        <taxon>Euteleostomi</taxon>
        <taxon>Actinopterygii</taxon>
        <taxon>Neopterygii</taxon>
        <taxon>Teleostei</taxon>
        <taxon>Neoteleostei</taxon>
        <taxon>Acanthomorphata</taxon>
        <taxon>Ovalentaria</taxon>
        <taxon>Blenniimorphae</taxon>
        <taxon>Blenniiformes</taxon>
        <taxon>Gobiesocoidei</taxon>
        <taxon>Gobiesocidae</taxon>
        <taxon>Gobiesocinae</taxon>
        <taxon>Gouania</taxon>
    </lineage>
</organism>
<dbReference type="SUPFAM" id="SSF50044">
    <property type="entry name" value="SH3-domain"/>
    <property type="match status" value="1"/>
</dbReference>
<evidence type="ECO:0000256" key="2">
    <source>
        <dbReference type="PROSITE-ProRule" id="PRU00192"/>
    </source>
</evidence>
<reference evidence="4" key="2">
    <citation type="submission" date="2025-08" db="UniProtKB">
        <authorList>
            <consortium name="Ensembl"/>
        </authorList>
    </citation>
    <scope>IDENTIFICATION</scope>
</reference>
<dbReference type="GO" id="GO:0007169">
    <property type="term" value="P:cell surface receptor protein tyrosine kinase signaling pathway"/>
    <property type="evidence" value="ECO:0007669"/>
    <property type="project" value="TreeGrafter"/>
</dbReference>
<name>A0A8C5HA16_GOUWI</name>
<dbReference type="Proteomes" id="UP000694680">
    <property type="component" value="Chromosome 5"/>
</dbReference>
<sequence length="140" mass="15368">MTDQSINRKQQRAIYDNTADSEDELAFRKGDIVTVTDQEVVGSSGWWMCSLYGRRGLAPANRLKLLTQSGLRTTPSVSAQKPKEAPQKAVEWVQNIYQTPCVLRPISCSGSQQRGVVYTVPSMPTPAVRSPVSPEGTKVS</sequence>
<dbReference type="Gene3D" id="2.30.30.40">
    <property type="entry name" value="SH3 Domains"/>
    <property type="match status" value="1"/>
</dbReference>
<evidence type="ECO:0000313" key="5">
    <source>
        <dbReference type="Proteomes" id="UP000694680"/>
    </source>
</evidence>
<evidence type="ECO:0000313" key="4">
    <source>
        <dbReference type="Ensembl" id="ENSGWIP00000042399.1"/>
    </source>
</evidence>
<reference evidence="4" key="3">
    <citation type="submission" date="2025-09" db="UniProtKB">
        <authorList>
            <consortium name="Ensembl"/>
        </authorList>
    </citation>
    <scope>IDENTIFICATION</scope>
</reference>
<evidence type="ECO:0000256" key="1">
    <source>
        <dbReference type="ARBA" id="ARBA00022443"/>
    </source>
</evidence>
<dbReference type="PANTHER" id="PTHR10654:SF19">
    <property type="entry name" value="CAS SCAFFOLDING PROTEIN FAMILY MEMBER 4"/>
    <property type="match status" value="1"/>
</dbReference>
<dbReference type="AlphaFoldDB" id="A0A8C5HA16"/>
<feature type="domain" description="SH3" evidence="3">
    <location>
        <begin position="6"/>
        <end position="68"/>
    </location>
</feature>
<accession>A0A8C5HA16</accession>
<dbReference type="PRINTS" id="PR00452">
    <property type="entry name" value="SH3DOMAIN"/>
</dbReference>
<dbReference type="PROSITE" id="PS50002">
    <property type="entry name" value="SH3"/>
    <property type="match status" value="1"/>
</dbReference>
<protein>
    <recommendedName>
        <fullName evidence="3">SH3 domain-containing protein</fullName>
    </recommendedName>
</protein>
<dbReference type="InterPro" id="IPR001452">
    <property type="entry name" value="SH3_domain"/>
</dbReference>
<dbReference type="SMART" id="SM00326">
    <property type="entry name" value="SH3"/>
    <property type="match status" value="1"/>
</dbReference>
<dbReference type="GO" id="GO:0005886">
    <property type="term" value="C:plasma membrane"/>
    <property type="evidence" value="ECO:0007669"/>
    <property type="project" value="TreeGrafter"/>
</dbReference>
<reference evidence="4" key="1">
    <citation type="submission" date="2020-06" db="EMBL/GenBank/DDBJ databases">
        <authorList>
            <consortium name="Wellcome Sanger Institute Data Sharing"/>
        </authorList>
    </citation>
    <scope>NUCLEOTIDE SEQUENCE [LARGE SCALE GENOMIC DNA]</scope>
</reference>
<dbReference type="InterPro" id="IPR036028">
    <property type="entry name" value="SH3-like_dom_sf"/>
</dbReference>
<dbReference type="GO" id="GO:0016477">
    <property type="term" value="P:cell migration"/>
    <property type="evidence" value="ECO:0007669"/>
    <property type="project" value="TreeGrafter"/>
</dbReference>
<dbReference type="InterPro" id="IPR037362">
    <property type="entry name" value="CAS_fam"/>
</dbReference>
<keyword evidence="5" id="KW-1185">Reference proteome</keyword>
<evidence type="ECO:0000259" key="3">
    <source>
        <dbReference type="PROSITE" id="PS50002"/>
    </source>
</evidence>
<dbReference type="Ensembl" id="ENSGWIT00000046011.1">
    <property type="protein sequence ID" value="ENSGWIP00000042399.1"/>
    <property type="gene ID" value="ENSGWIG00000021276.1"/>
</dbReference>
<dbReference type="PANTHER" id="PTHR10654">
    <property type="entry name" value="CAS SCAFFOLDING PROTEIN"/>
    <property type="match status" value="1"/>
</dbReference>
<keyword evidence="1 2" id="KW-0728">SH3 domain</keyword>
<dbReference type="Pfam" id="PF14604">
    <property type="entry name" value="SH3_9"/>
    <property type="match status" value="1"/>
</dbReference>
<dbReference type="GO" id="GO:0005737">
    <property type="term" value="C:cytoplasm"/>
    <property type="evidence" value="ECO:0007669"/>
    <property type="project" value="TreeGrafter"/>
</dbReference>
<dbReference type="FunFam" id="2.30.30.40:FF:000009">
    <property type="entry name" value="Breast cancer anti-estrogen resistance 1"/>
    <property type="match status" value="1"/>
</dbReference>
<proteinExistence type="predicted"/>